<dbReference type="GO" id="GO:0032049">
    <property type="term" value="P:cardiolipin biosynthetic process"/>
    <property type="evidence" value="ECO:0007669"/>
    <property type="project" value="UniProtKB-ARBA"/>
</dbReference>
<keyword evidence="2" id="KW-0808">Transferase</keyword>
<keyword evidence="3" id="KW-1185">Reference proteome</keyword>
<proteinExistence type="predicted"/>
<dbReference type="Pfam" id="PF13091">
    <property type="entry name" value="PLDc_2"/>
    <property type="match status" value="1"/>
</dbReference>
<dbReference type="Gene3D" id="3.30.870.10">
    <property type="entry name" value="Endonuclease Chain A"/>
    <property type="match status" value="2"/>
</dbReference>
<dbReference type="KEGG" id="hhg:XM38_021820"/>
<dbReference type="Proteomes" id="UP000191901">
    <property type="component" value="Chromosome"/>
</dbReference>
<dbReference type="SUPFAM" id="SSF56024">
    <property type="entry name" value="Phospholipase D/nuclease"/>
    <property type="match status" value="2"/>
</dbReference>
<dbReference type="SMART" id="SM00155">
    <property type="entry name" value="PLDc"/>
    <property type="match status" value="2"/>
</dbReference>
<evidence type="ECO:0000313" key="2">
    <source>
        <dbReference type="EMBL" id="ASC71230.1"/>
    </source>
</evidence>
<sequence>MSPGRRADEFAQALIHKAQQGVQVKLIADSYGVKSLPSRTGRPCARRDSGGAFFNRFNWRSPLDYLDRTHRKLLLVDECLGPDRRGWCLRFVGSAPIVGGHHPWLDFEIALEGEVVSVLRGIFLQHWLDTRGRVDFQHRNLTSSPTRYPRILVTPRGGPHLSHSSIRSLLQVAIMAAEHRVWIASPYFLPDLNTRHEMIAAQNRGVDIRILTMGPLTDKPFVYHAAQCRYRQLLQAGIAIHEYQPSMMHSKLLLLDDIWVSIGSANFDPRSFFHNDELNLTTAEPQLFSQVEQFFKRALTACDRITPESLAQRPWTHRLIGQSSLLFYWHL</sequence>
<name>A0A1Z3HLR3_9CYAN</name>
<dbReference type="PANTHER" id="PTHR21248">
    <property type="entry name" value="CARDIOLIPIN SYNTHASE"/>
    <property type="match status" value="1"/>
</dbReference>
<dbReference type="EMBL" id="CP021983">
    <property type="protein sequence ID" value="ASC71230.1"/>
    <property type="molecule type" value="Genomic_DNA"/>
</dbReference>
<dbReference type="EC" id="2.7.8.-" evidence="2"/>
<feature type="domain" description="PLD phosphodiesterase" evidence="1">
    <location>
        <begin position="244"/>
        <end position="271"/>
    </location>
</feature>
<reference evidence="2 3" key="1">
    <citation type="journal article" date="2016" name="Biochim. Biophys. Acta">
        <title>Characterization of red-shifted phycobilisomes isolated from the chlorophyll f-containing cyanobacterium Halomicronema hongdechloris.</title>
        <authorList>
            <person name="Li Y."/>
            <person name="Lin Y."/>
            <person name="Garvey C.J."/>
            <person name="Birch D."/>
            <person name="Corkery R.W."/>
            <person name="Loughlin P.C."/>
            <person name="Scheer H."/>
            <person name="Willows R.D."/>
            <person name="Chen M."/>
        </authorList>
    </citation>
    <scope>NUCLEOTIDE SEQUENCE [LARGE SCALE GENOMIC DNA]</scope>
    <source>
        <strain evidence="2 3">C2206</strain>
    </source>
</reference>
<dbReference type="AlphaFoldDB" id="A0A1Z3HLR3"/>
<accession>A0A1Z3HLR3</accession>
<dbReference type="InterPro" id="IPR025202">
    <property type="entry name" value="PLD-like_dom"/>
</dbReference>
<evidence type="ECO:0000259" key="1">
    <source>
        <dbReference type="PROSITE" id="PS50035"/>
    </source>
</evidence>
<protein>
    <submittedName>
        <fullName evidence="2">Cardiolipin synthase</fullName>
        <ecNumber evidence="2">2.7.8.-</ecNumber>
    </submittedName>
</protein>
<dbReference type="CDD" id="cd09159">
    <property type="entry name" value="PLDc_ybhO_like_2"/>
    <property type="match status" value="1"/>
</dbReference>
<dbReference type="OrthoDB" id="9762009at2"/>
<dbReference type="PROSITE" id="PS50035">
    <property type="entry name" value="PLD"/>
    <property type="match status" value="1"/>
</dbReference>
<dbReference type="PANTHER" id="PTHR21248:SF22">
    <property type="entry name" value="PHOSPHOLIPASE D"/>
    <property type="match status" value="1"/>
</dbReference>
<gene>
    <name evidence="2" type="primary">cls</name>
    <name evidence="2" type="ORF">XM38_021820</name>
</gene>
<evidence type="ECO:0000313" key="3">
    <source>
        <dbReference type="Proteomes" id="UP000191901"/>
    </source>
</evidence>
<dbReference type="InterPro" id="IPR001736">
    <property type="entry name" value="PLipase_D/transphosphatidylase"/>
</dbReference>
<dbReference type="GO" id="GO:0030572">
    <property type="term" value="F:phosphatidyltransferase activity"/>
    <property type="evidence" value="ECO:0007669"/>
    <property type="project" value="UniProtKB-ARBA"/>
</dbReference>
<organism evidence="2 3">
    <name type="scientific">Halomicronema hongdechloris C2206</name>
    <dbReference type="NCBI Taxonomy" id="1641165"/>
    <lineage>
        <taxon>Bacteria</taxon>
        <taxon>Bacillati</taxon>
        <taxon>Cyanobacteriota</taxon>
        <taxon>Cyanophyceae</taxon>
        <taxon>Nodosilineales</taxon>
        <taxon>Nodosilineaceae</taxon>
        <taxon>Halomicronema</taxon>
    </lineage>
</organism>